<accession>A0ABD0QI14</accession>
<reference evidence="1 2" key="1">
    <citation type="submission" date="2024-05" db="EMBL/GenBank/DDBJ databases">
        <title>Genome sequencing and assembly of Indian major carp, Cirrhinus mrigala (Hamilton, 1822).</title>
        <authorList>
            <person name="Mohindra V."/>
            <person name="Chowdhury L.M."/>
            <person name="Lal K."/>
            <person name="Jena J.K."/>
        </authorList>
    </citation>
    <scope>NUCLEOTIDE SEQUENCE [LARGE SCALE GENOMIC DNA]</scope>
    <source>
        <strain evidence="1">CM1030</strain>
        <tissue evidence="1">Blood</tissue>
    </source>
</reference>
<keyword evidence="2" id="KW-1185">Reference proteome</keyword>
<dbReference type="Proteomes" id="UP001529510">
    <property type="component" value="Unassembled WGS sequence"/>
</dbReference>
<sequence length="62" mass="6936">CTLLRDYISSMLGEYITALQAGVMNCSKRMCNAEGRCARRDPHSGYMIPLHDTQEALPLSDM</sequence>
<dbReference type="InterPro" id="IPR013785">
    <property type="entry name" value="Aldolase_TIM"/>
</dbReference>
<dbReference type="Gene3D" id="3.20.20.70">
    <property type="entry name" value="Aldolase class I"/>
    <property type="match status" value="1"/>
</dbReference>
<organism evidence="1 2">
    <name type="scientific">Cirrhinus mrigala</name>
    <name type="common">Mrigala</name>
    <dbReference type="NCBI Taxonomy" id="683832"/>
    <lineage>
        <taxon>Eukaryota</taxon>
        <taxon>Metazoa</taxon>
        <taxon>Chordata</taxon>
        <taxon>Craniata</taxon>
        <taxon>Vertebrata</taxon>
        <taxon>Euteleostomi</taxon>
        <taxon>Actinopterygii</taxon>
        <taxon>Neopterygii</taxon>
        <taxon>Teleostei</taxon>
        <taxon>Ostariophysi</taxon>
        <taxon>Cypriniformes</taxon>
        <taxon>Cyprinidae</taxon>
        <taxon>Labeoninae</taxon>
        <taxon>Labeonini</taxon>
        <taxon>Cirrhinus</taxon>
    </lineage>
</organism>
<evidence type="ECO:0000313" key="1">
    <source>
        <dbReference type="EMBL" id="KAL0185865.1"/>
    </source>
</evidence>
<name>A0ABD0QI14_CIRMR</name>
<protein>
    <submittedName>
        <fullName evidence="1">Uncharacterized protein</fullName>
    </submittedName>
</protein>
<gene>
    <name evidence="1" type="ORF">M9458_017535</name>
</gene>
<comment type="caution">
    <text evidence="1">The sequence shown here is derived from an EMBL/GenBank/DDBJ whole genome shotgun (WGS) entry which is preliminary data.</text>
</comment>
<dbReference type="AlphaFoldDB" id="A0ABD0QI14"/>
<evidence type="ECO:0000313" key="2">
    <source>
        <dbReference type="Proteomes" id="UP001529510"/>
    </source>
</evidence>
<dbReference type="EMBL" id="JAMKFB020000008">
    <property type="protein sequence ID" value="KAL0185865.1"/>
    <property type="molecule type" value="Genomic_DNA"/>
</dbReference>
<feature type="non-terminal residue" evidence="1">
    <location>
        <position position="62"/>
    </location>
</feature>
<proteinExistence type="predicted"/>
<feature type="non-terminal residue" evidence="1">
    <location>
        <position position="1"/>
    </location>
</feature>